<keyword evidence="4 5" id="KW-0067">ATP-binding</keyword>
<proteinExistence type="predicted"/>
<keyword evidence="1 9" id="KW-0808">Transferase</keyword>
<dbReference type="GO" id="GO:0004674">
    <property type="term" value="F:protein serine/threonine kinase activity"/>
    <property type="evidence" value="ECO:0007669"/>
    <property type="project" value="UniProtKB-EC"/>
</dbReference>
<dbReference type="PANTHER" id="PTHR43289:SF6">
    <property type="entry name" value="SERINE_THREONINE-PROTEIN KINASE NEKL-3"/>
    <property type="match status" value="1"/>
</dbReference>
<organism evidence="9 10">
    <name type="scientific">Enhygromyxa salina</name>
    <dbReference type="NCBI Taxonomy" id="215803"/>
    <lineage>
        <taxon>Bacteria</taxon>
        <taxon>Pseudomonadati</taxon>
        <taxon>Myxococcota</taxon>
        <taxon>Polyangia</taxon>
        <taxon>Nannocystales</taxon>
        <taxon>Nannocystaceae</taxon>
        <taxon>Enhygromyxa</taxon>
    </lineage>
</organism>
<dbReference type="EMBL" id="PVNK01000162">
    <property type="protein sequence ID" value="PRP97100.1"/>
    <property type="molecule type" value="Genomic_DNA"/>
</dbReference>
<dbReference type="Gene3D" id="1.10.510.10">
    <property type="entry name" value="Transferase(Phosphotransferase) domain 1"/>
    <property type="match status" value="1"/>
</dbReference>
<feature type="region of interest" description="Disordered" evidence="6">
    <location>
        <begin position="1"/>
        <end position="35"/>
    </location>
</feature>
<feature type="compositionally biased region" description="Basic and acidic residues" evidence="6">
    <location>
        <begin position="376"/>
        <end position="385"/>
    </location>
</feature>
<sequence length="567" mass="59577">MDGSALGARPSPIGSAPVLGPLSPSPATASSSGSVARWQPASASASIPTLTATSSPGWHAAPAGGAAASASAAASEAWSPPPRDVALEEEEPLFGVVLGDRYRIDEHIGSGGMGLIYKATHLLIGRKLAIKVLRQRFAQQEEIAKRFAQEARLASSVKHPNVVDIIDYGTTPSGSPFSVMEFLDGRSLAREIAQHGPLEPARALQIACAIARGLAAAHRVGIIHRDLKPDNVFLVEDDQQPEQVKLLDFGIARVAGSKTRLTMAGAIVGTPQYMSPEQARGDELDPRSDLYALGVLLFESLTGRVPLTADSAVGTLTMQVFELAPRLSDIDPRFSQFPSIETALGRLLAKNRDERPVTALDAARVLQAAAAADLGSRGDERERAASDGWPQPTPAVSEQDIVRRATIMIGSGSVAHAHSVEGDGPATGDFAAKAGGEGDSVRKRPSIIIREGVPSKAQPARVGPAGSARPAATTSLSRTPTPESTRPLGKPPRPGLRRRHLPLILIGAGAAIFAALVTIGFVQWLQRREAPDPDVTGMKGSAVEQRWLSRAQELDGRGDPGLASDRQ</sequence>
<dbReference type="GO" id="GO:0005524">
    <property type="term" value="F:ATP binding"/>
    <property type="evidence" value="ECO:0007669"/>
    <property type="project" value="UniProtKB-UniRule"/>
</dbReference>
<evidence type="ECO:0000259" key="8">
    <source>
        <dbReference type="PROSITE" id="PS50011"/>
    </source>
</evidence>
<dbReference type="PROSITE" id="PS00108">
    <property type="entry name" value="PROTEIN_KINASE_ST"/>
    <property type="match status" value="1"/>
</dbReference>
<dbReference type="PANTHER" id="PTHR43289">
    <property type="entry name" value="MITOGEN-ACTIVATED PROTEIN KINASE KINASE KINASE 20-RELATED"/>
    <property type="match status" value="1"/>
</dbReference>
<keyword evidence="7" id="KW-1133">Transmembrane helix</keyword>
<gene>
    <name evidence="9" type="primary">pkn1_12</name>
    <name evidence="9" type="ORF">ENSA5_34830</name>
</gene>
<evidence type="ECO:0000256" key="3">
    <source>
        <dbReference type="ARBA" id="ARBA00022777"/>
    </source>
</evidence>
<dbReference type="InterPro" id="IPR011009">
    <property type="entry name" value="Kinase-like_dom_sf"/>
</dbReference>
<dbReference type="EC" id="2.7.11.1" evidence="9"/>
<keyword evidence="2 5" id="KW-0547">Nucleotide-binding</keyword>
<evidence type="ECO:0000313" key="9">
    <source>
        <dbReference type="EMBL" id="PRP97100.1"/>
    </source>
</evidence>
<dbReference type="PROSITE" id="PS50011">
    <property type="entry name" value="PROTEIN_KINASE_DOM"/>
    <property type="match status" value="1"/>
</dbReference>
<feature type="compositionally biased region" description="Polar residues" evidence="6">
    <location>
        <begin position="472"/>
        <end position="484"/>
    </location>
</feature>
<keyword evidence="7" id="KW-0472">Membrane</keyword>
<accession>A0A2S9XWI8</accession>
<comment type="caution">
    <text evidence="9">The sequence shown here is derived from an EMBL/GenBank/DDBJ whole genome shotgun (WGS) entry which is preliminary data.</text>
</comment>
<protein>
    <submittedName>
        <fullName evidence="9">Serine/threonine-protein kinase Pkn1</fullName>
        <ecNumber evidence="9">2.7.11.1</ecNumber>
    </submittedName>
</protein>
<dbReference type="OrthoDB" id="9758570at2"/>
<keyword evidence="3 9" id="KW-0418">Kinase</keyword>
<evidence type="ECO:0000256" key="6">
    <source>
        <dbReference type="SAM" id="MobiDB-lite"/>
    </source>
</evidence>
<dbReference type="Pfam" id="PF00069">
    <property type="entry name" value="Pkinase"/>
    <property type="match status" value="1"/>
</dbReference>
<feature type="region of interest" description="Disordered" evidence="6">
    <location>
        <begin position="416"/>
        <end position="496"/>
    </location>
</feature>
<keyword evidence="10" id="KW-1185">Reference proteome</keyword>
<dbReference type="AlphaFoldDB" id="A0A2S9XWI8"/>
<feature type="binding site" evidence="5">
    <location>
        <position position="131"/>
    </location>
    <ligand>
        <name>ATP</name>
        <dbReference type="ChEBI" id="CHEBI:30616"/>
    </ligand>
</feature>
<evidence type="ECO:0000256" key="1">
    <source>
        <dbReference type="ARBA" id="ARBA00022679"/>
    </source>
</evidence>
<evidence type="ECO:0000313" key="10">
    <source>
        <dbReference type="Proteomes" id="UP000237968"/>
    </source>
</evidence>
<dbReference type="InterPro" id="IPR017441">
    <property type="entry name" value="Protein_kinase_ATP_BS"/>
</dbReference>
<keyword evidence="7" id="KW-0812">Transmembrane</keyword>
<feature type="domain" description="Protein kinase" evidence="8">
    <location>
        <begin position="102"/>
        <end position="370"/>
    </location>
</feature>
<evidence type="ECO:0000256" key="5">
    <source>
        <dbReference type="PROSITE-ProRule" id="PRU10141"/>
    </source>
</evidence>
<evidence type="ECO:0000256" key="2">
    <source>
        <dbReference type="ARBA" id="ARBA00022741"/>
    </source>
</evidence>
<evidence type="ECO:0000256" key="4">
    <source>
        <dbReference type="ARBA" id="ARBA00022840"/>
    </source>
</evidence>
<feature type="transmembrane region" description="Helical" evidence="7">
    <location>
        <begin position="501"/>
        <end position="522"/>
    </location>
</feature>
<dbReference type="Gene3D" id="3.30.200.20">
    <property type="entry name" value="Phosphorylase Kinase, domain 1"/>
    <property type="match status" value="1"/>
</dbReference>
<dbReference type="PROSITE" id="PS00107">
    <property type="entry name" value="PROTEIN_KINASE_ATP"/>
    <property type="match status" value="1"/>
</dbReference>
<dbReference type="InterPro" id="IPR008271">
    <property type="entry name" value="Ser/Thr_kinase_AS"/>
</dbReference>
<dbReference type="InterPro" id="IPR000719">
    <property type="entry name" value="Prot_kinase_dom"/>
</dbReference>
<dbReference type="SUPFAM" id="SSF56112">
    <property type="entry name" value="Protein kinase-like (PK-like)"/>
    <property type="match status" value="1"/>
</dbReference>
<name>A0A2S9XWI8_9BACT</name>
<dbReference type="Proteomes" id="UP000237968">
    <property type="component" value="Unassembled WGS sequence"/>
</dbReference>
<feature type="compositionally biased region" description="Low complexity" evidence="6">
    <location>
        <begin position="19"/>
        <end position="34"/>
    </location>
</feature>
<dbReference type="CDD" id="cd14014">
    <property type="entry name" value="STKc_PknB_like"/>
    <property type="match status" value="1"/>
</dbReference>
<reference evidence="9 10" key="1">
    <citation type="submission" date="2018-03" db="EMBL/GenBank/DDBJ databases">
        <title>Draft Genome Sequences of the Obligatory Marine Myxobacteria Enhygromyxa salina SWB005.</title>
        <authorList>
            <person name="Poehlein A."/>
            <person name="Moghaddam J.A."/>
            <person name="Harms H."/>
            <person name="Alanjari M."/>
            <person name="Koenig G.M."/>
            <person name="Daniel R."/>
            <person name="Schaeberle T.F."/>
        </authorList>
    </citation>
    <scope>NUCLEOTIDE SEQUENCE [LARGE SCALE GENOMIC DNA]</scope>
    <source>
        <strain evidence="9 10">SWB005</strain>
    </source>
</reference>
<feature type="region of interest" description="Disordered" evidence="6">
    <location>
        <begin position="371"/>
        <end position="400"/>
    </location>
</feature>
<dbReference type="SMART" id="SM00220">
    <property type="entry name" value="S_TKc"/>
    <property type="match status" value="1"/>
</dbReference>
<evidence type="ECO:0000256" key="7">
    <source>
        <dbReference type="SAM" id="Phobius"/>
    </source>
</evidence>
<dbReference type="RefSeq" id="WP_106392832.1">
    <property type="nucleotide sequence ID" value="NZ_PVNK01000162.1"/>
</dbReference>